<gene>
    <name evidence="2" type="ORF">EGR_10692</name>
</gene>
<keyword evidence="3" id="KW-1185">Reference proteome</keyword>
<sequence length="197" mass="22353">MEYKTTPPCPRGDSCNLFTVGSSVSQEVAGKNLGHVVCKWKDGQINVKSLQFMLYSSFIALPSFVLNASHIFLSDTVDTEAWIEMNGLKWDKIEATQVILSARNITIYYSKETNEMEWLPRVEHNIVLIAIFVGGFVQCPEFIFVLLKSVVTYFVSQIDTNFPFGAVNASLKWKNRKVINKKMFACSTDNELKLSYK</sequence>
<protein>
    <submittedName>
        <fullName evidence="2">Uncharacterized protein</fullName>
    </submittedName>
</protein>
<comment type="caution">
    <text evidence="2">The sequence shown here is derived from an EMBL/GenBank/DDBJ whole genome shotgun (WGS) entry which is preliminary data.</text>
</comment>
<keyword evidence="1" id="KW-0472">Membrane</keyword>
<dbReference type="EMBL" id="APAU02000253">
    <property type="protein sequence ID" value="EUB54447.1"/>
    <property type="molecule type" value="Genomic_DNA"/>
</dbReference>
<dbReference type="KEGG" id="egl:EGR_10692"/>
<dbReference type="CTD" id="36346407"/>
<dbReference type="AlphaFoldDB" id="W6U7V4"/>
<proteinExistence type="predicted"/>
<reference evidence="2 3" key="1">
    <citation type="journal article" date="2013" name="Nat. Genet.">
        <title>The genome of the hydatid tapeworm Echinococcus granulosus.</title>
        <authorList>
            <person name="Zheng H."/>
            <person name="Zhang W."/>
            <person name="Zhang L."/>
            <person name="Zhang Z."/>
            <person name="Li J."/>
            <person name="Lu G."/>
            <person name="Zhu Y."/>
            <person name="Wang Y."/>
            <person name="Huang Y."/>
            <person name="Liu J."/>
            <person name="Kang H."/>
            <person name="Chen J."/>
            <person name="Wang L."/>
            <person name="Chen A."/>
            <person name="Yu S."/>
            <person name="Gao Z."/>
            <person name="Jin L."/>
            <person name="Gu W."/>
            <person name="Wang Z."/>
            <person name="Zhao L."/>
            <person name="Shi B."/>
            <person name="Wen H."/>
            <person name="Lin R."/>
            <person name="Jones M.K."/>
            <person name="Brejova B."/>
            <person name="Vinar T."/>
            <person name="Zhao G."/>
            <person name="McManus D.P."/>
            <person name="Chen Z."/>
            <person name="Zhou Y."/>
            <person name="Wang S."/>
        </authorList>
    </citation>
    <scope>NUCLEOTIDE SEQUENCE [LARGE SCALE GENOMIC DNA]</scope>
</reference>
<evidence type="ECO:0000313" key="3">
    <source>
        <dbReference type="Proteomes" id="UP000019149"/>
    </source>
</evidence>
<evidence type="ECO:0000313" key="2">
    <source>
        <dbReference type="EMBL" id="EUB54447.1"/>
    </source>
</evidence>
<feature type="transmembrane region" description="Helical" evidence="1">
    <location>
        <begin position="52"/>
        <end position="73"/>
    </location>
</feature>
<keyword evidence="1" id="KW-0812">Transmembrane</keyword>
<dbReference type="Proteomes" id="UP000019149">
    <property type="component" value="Unassembled WGS sequence"/>
</dbReference>
<dbReference type="GeneID" id="36346407"/>
<evidence type="ECO:0000256" key="1">
    <source>
        <dbReference type="SAM" id="Phobius"/>
    </source>
</evidence>
<dbReference type="RefSeq" id="XP_024345643.1">
    <property type="nucleotide sequence ID" value="XM_024499941.1"/>
</dbReference>
<keyword evidence="1" id="KW-1133">Transmembrane helix</keyword>
<organism evidence="2 3">
    <name type="scientific">Echinococcus granulosus</name>
    <name type="common">Hydatid tapeworm</name>
    <dbReference type="NCBI Taxonomy" id="6210"/>
    <lineage>
        <taxon>Eukaryota</taxon>
        <taxon>Metazoa</taxon>
        <taxon>Spiralia</taxon>
        <taxon>Lophotrochozoa</taxon>
        <taxon>Platyhelminthes</taxon>
        <taxon>Cestoda</taxon>
        <taxon>Eucestoda</taxon>
        <taxon>Cyclophyllidea</taxon>
        <taxon>Taeniidae</taxon>
        <taxon>Echinococcus</taxon>
        <taxon>Echinococcus granulosus group</taxon>
    </lineage>
</organism>
<name>W6U7V4_ECHGR</name>
<feature type="transmembrane region" description="Helical" evidence="1">
    <location>
        <begin position="126"/>
        <end position="147"/>
    </location>
</feature>
<accession>W6U7V4</accession>